<dbReference type="PROSITE" id="PS50977">
    <property type="entry name" value="HTH_TETR_2"/>
    <property type="match status" value="1"/>
</dbReference>
<dbReference type="GO" id="GO:0000976">
    <property type="term" value="F:transcription cis-regulatory region binding"/>
    <property type="evidence" value="ECO:0007669"/>
    <property type="project" value="TreeGrafter"/>
</dbReference>
<keyword evidence="3" id="KW-0804">Transcription</keyword>
<dbReference type="InterPro" id="IPR050109">
    <property type="entry name" value="HTH-type_TetR-like_transc_reg"/>
</dbReference>
<organism evidence="6 7">
    <name type="scientific">Anaerococcus tetradius</name>
    <dbReference type="NCBI Taxonomy" id="33036"/>
    <lineage>
        <taxon>Bacteria</taxon>
        <taxon>Bacillati</taxon>
        <taxon>Bacillota</taxon>
        <taxon>Tissierellia</taxon>
        <taxon>Tissierellales</taxon>
        <taxon>Peptoniphilaceae</taxon>
        <taxon>Anaerococcus</taxon>
    </lineage>
</organism>
<keyword evidence="7" id="KW-1185">Reference proteome</keyword>
<dbReference type="STRING" id="33036.HMPREF3200_01765"/>
<evidence type="ECO:0000256" key="4">
    <source>
        <dbReference type="PROSITE-ProRule" id="PRU00335"/>
    </source>
</evidence>
<evidence type="ECO:0000256" key="3">
    <source>
        <dbReference type="ARBA" id="ARBA00023163"/>
    </source>
</evidence>
<dbReference type="PANTHER" id="PTHR30055">
    <property type="entry name" value="HTH-TYPE TRANSCRIPTIONAL REGULATOR RUTR"/>
    <property type="match status" value="1"/>
</dbReference>
<evidence type="ECO:0000256" key="1">
    <source>
        <dbReference type="ARBA" id="ARBA00023015"/>
    </source>
</evidence>
<dbReference type="InterPro" id="IPR009057">
    <property type="entry name" value="Homeodomain-like_sf"/>
</dbReference>
<evidence type="ECO:0000313" key="6">
    <source>
        <dbReference type="EMBL" id="KWZ76594.1"/>
    </source>
</evidence>
<comment type="caution">
    <text evidence="6">The sequence shown here is derived from an EMBL/GenBank/DDBJ whole genome shotgun (WGS) entry which is preliminary data.</text>
</comment>
<name>A0A133KAR3_9FIRM</name>
<dbReference type="GO" id="GO:0003700">
    <property type="term" value="F:DNA-binding transcription factor activity"/>
    <property type="evidence" value="ECO:0007669"/>
    <property type="project" value="TreeGrafter"/>
</dbReference>
<accession>A0A133KAR3</accession>
<feature type="DNA-binding region" description="H-T-H motif" evidence="4">
    <location>
        <begin position="69"/>
        <end position="88"/>
    </location>
</feature>
<dbReference type="PRINTS" id="PR00455">
    <property type="entry name" value="HTHTETR"/>
</dbReference>
<dbReference type="Proteomes" id="UP000070383">
    <property type="component" value="Unassembled WGS sequence"/>
</dbReference>
<evidence type="ECO:0000313" key="7">
    <source>
        <dbReference type="Proteomes" id="UP000070383"/>
    </source>
</evidence>
<keyword evidence="1" id="KW-0805">Transcription regulation</keyword>
<dbReference type="SUPFAM" id="SSF46689">
    <property type="entry name" value="Homeodomain-like"/>
    <property type="match status" value="1"/>
</dbReference>
<dbReference type="PATRIC" id="fig|33036.3.peg.1750"/>
<dbReference type="InterPro" id="IPR001647">
    <property type="entry name" value="HTH_TetR"/>
</dbReference>
<keyword evidence="2 4" id="KW-0238">DNA-binding</keyword>
<sequence>MISYRNGDILTKKFNGDKMIIKDNTIILDNHFIFLWEVDIMSYSSDLTKNRILECAKEEFLDKGFEKAQVAGIAKLANVTTGAIYRHFKNKEALFFALIEEVYNYTLNVVADAEKKSEDENQKKHFELIDEKVAIEEFFSETMLFVDYMYAHFDDFKLILEFSKGSRVENFIEEVVERYTIKNMKLIHTGFPLQINNGIKEFEVHVITKGYITSLCECVLHDIPYDNVSEYIRSIVVFQYYGWQGLMKKNNK</sequence>
<evidence type="ECO:0000259" key="5">
    <source>
        <dbReference type="PROSITE" id="PS50977"/>
    </source>
</evidence>
<dbReference type="PANTHER" id="PTHR30055:SF234">
    <property type="entry name" value="HTH-TYPE TRANSCRIPTIONAL REGULATOR BETI"/>
    <property type="match status" value="1"/>
</dbReference>
<gene>
    <name evidence="6" type="ORF">HMPREF3200_01765</name>
</gene>
<dbReference type="Gene3D" id="1.10.357.10">
    <property type="entry name" value="Tetracycline Repressor, domain 2"/>
    <property type="match status" value="1"/>
</dbReference>
<protein>
    <submittedName>
        <fullName evidence="6">Transcriptional regulator, TetR family</fullName>
    </submittedName>
</protein>
<proteinExistence type="predicted"/>
<feature type="domain" description="HTH tetR-type" evidence="5">
    <location>
        <begin position="46"/>
        <end position="106"/>
    </location>
</feature>
<dbReference type="AlphaFoldDB" id="A0A133KAR3"/>
<dbReference type="EMBL" id="LRPM01000076">
    <property type="protein sequence ID" value="KWZ76594.1"/>
    <property type="molecule type" value="Genomic_DNA"/>
</dbReference>
<reference evidence="7" key="1">
    <citation type="submission" date="2016-01" db="EMBL/GenBank/DDBJ databases">
        <authorList>
            <person name="Mitreva M."/>
            <person name="Pepin K.H."/>
            <person name="Mihindukulasuriya K.A."/>
            <person name="Fulton R."/>
            <person name="Fronick C."/>
            <person name="O'Laughlin M."/>
            <person name="Miner T."/>
            <person name="Herter B."/>
            <person name="Rosa B.A."/>
            <person name="Cordes M."/>
            <person name="Tomlinson C."/>
            <person name="Wollam A."/>
            <person name="Palsikar V.B."/>
            <person name="Mardis E.R."/>
            <person name="Wilson R.K."/>
        </authorList>
    </citation>
    <scope>NUCLEOTIDE SEQUENCE [LARGE SCALE GENOMIC DNA]</scope>
    <source>
        <strain evidence="7">MJR8151</strain>
    </source>
</reference>
<dbReference type="Pfam" id="PF00440">
    <property type="entry name" value="TetR_N"/>
    <property type="match status" value="1"/>
</dbReference>
<evidence type="ECO:0000256" key="2">
    <source>
        <dbReference type="ARBA" id="ARBA00023125"/>
    </source>
</evidence>